<reference evidence="4 5" key="1">
    <citation type="submission" date="2016-10" db="EMBL/GenBank/DDBJ databases">
        <authorList>
            <person name="Varghese N."/>
            <person name="Submissions S."/>
        </authorList>
    </citation>
    <scope>NUCLEOTIDE SEQUENCE [LARGE SCALE GENOMIC DNA]</scope>
    <source>
        <strain evidence="4 5">DSM 16525</strain>
    </source>
</reference>
<dbReference type="AlphaFoldDB" id="A0A511T5N4"/>
<sequence>MAIPEDEAMGTRSLTLALCFTLLSSGGAVYCYTRADALQVQGQWLMERGTAQAQEYAHRLDDKAAAAQLKTFSERRGVMEKAHLWERGMMLAVLAAALSLVGAYVLFLLKRLDDQLLDALGELRPSAPPSPAPSERTPALVSSLQR</sequence>
<dbReference type="EMBL" id="BJXR01000034">
    <property type="protein sequence ID" value="GEN09455.1"/>
    <property type="molecule type" value="Genomic_DNA"/>
</dbReference>
<evidence type="ECO:0000313" key="5">
    <source>
        <dbReference type="Proteomes" id="UP000183760"/>
    </source>
</evidence>
<name>A0A511T5N4_MYXFU</name>
<evidence type="ECO:0000256" key="2">
    <source>
        <dbReference type="SAM" id="Phobius"/>
    </source>
</evidence>
<dbReference type="STRING" id="1334629.MFUL124B02_18580"/>
<dbReference type="Proteomes" id="UP000183760">
    <property type="component" value="Unassembled WGS sequence"/>
</dbReference>
<comment type="caution">
    <text evidence="3">The sequence shown here is derived from an EMBL/GenBank/DDBJ whole genome shotgun (WGS) entry which is preliminary data.</text>
</comment>
<keyword evidence="2" id="KW-0472">Membrane</keyword>
<reference evidence="3 6" key="2">
    <citation type="submission" date="2019-07" db="EMBL/GenBank/DDBJ databases">
        <title>Whole genome shotgun sequence of Myxococcus fulvus NBRC 100333.</title>
        <authorList>
            <person name="Hosoyama A."/>
            <person name="Uohara A."/>
            <person name="Ohji S."/>
            <person name="Ichikawa N."/>
        </authorList>
    </citation>
    <scope>NUCLEOTIDE SEQUENCE [LARGE SCALE GENOMIC DNA]</scope>
    <source>
        <strain evidence="3 6">NBRC 100333</strain>
    </source>
</reference>
<dbReference type="EMBL" id="FOIB01000009">
    <property type="protein sequence ID" value="SEU32311.1"/>
    <property type="molecule type" value="Genomic_DNA"/>
</dbReference>
<keyword evidence="2" id="KW-1133">Transmembrane helix</keyword>
<accession>A0A511T5N4</accession>
<feature type="transmembrane region" description="Helical" evidence="2">
    <location>
        <begin position="89"/>
        <end position="109"/>
    </location>
</feature>
<dbReference type="RefSeq" id="WP_245772505.1">
    <property type="nucleotide sequence ID" value="NZ_BJXR01000034.1"/>
</dbReference>
<feature type="region of interest" description="Disordered" evidence="1">
    <location>
        <begin position="124"/>
        <end position="146"/>
    </location>
</feature>
<keyword evidence="2" id="KW-0812">Transmembrane</keyword>
<evidence type="ECO:0000313" key="4">
    <source>
        <dbReference type="EMBL" id="SEU32311.1"/>
    </source>
</evidence>
<proteinExistence type="predicted"/>
<evidence type="ECO:0000313" key="3">
    <source>
        <dbReference type="EMBL" id="GEN09455.1"/>
    </source>
</evidence>
<organism evidence="3 6">
    <name type="scientific">Myxococcus fulvus</name>
    <dbReference type="NCBI Taxonomy" id="33"/>
    <lineage>
        <taxon>Bacteria</taxon>
        <taxon>Pseudomonadati</taxon>
        <taxon>Myxococcota</taxon>
        <taxon>Myxococcia</taxon>
        <taxon>Myxococcales</taxon>
        <taxon>Cystobacterineae</taxon>
        <taxon>Myxococcaceae</taxon>
        <taxon>Myxococcus</taxon>
    </lineage>
</organism>
<keyword evidence="5" id="KW-1185">Reference proteome</keyword>
<evidence type="ECO:0000313" key="6">
    <source>
        <dbReference type="Proteomes" id="UP000321514"/>
    </source>
</evidence>
<evidence type="ECO:0000256" key="1">
    <source>
        <dbReference type="SAM" id="MobiDB-lite"/>
    </source>
</evidence>
<protein>
    <submittedName>
        <fullName evidence="3">Uncharacterized protein</fullName>
    </submittedName>
</protein>
<gene>
    <name evidence="3" type="ORF">MFU01_44920</name>
    <name evidence="4" type="ORF">SAMN05443572_109106</name>
</gene>
<dbReference type="Proteomes" id="UP000321514">
    <property type="component" value="Unassembled WGS sequence"/>
</dbReference>